<evidence type="ECO:0000259" key="9">
    <source>
        <dbReference type="Pfam" id="PF00149"/>
    </source>
</evidence>
<keyword evidence="4" id="KW-0378">Hydrolase</keyword>
<dbReference type="FunCoup" id="A0A4R6QJH5">
    <property type="interactions" value="225"/>
</dbReference>
<evidence type="ECO:0000313" key="10">
    <source>
        <dbReference type="EMBL" id="TDP63241.1"/>
    </source>
</evidence>
<evidence type="ECO:0000256" key="4">
    <source>
        <dbReference type="ARBA" id="ARBA00022801"/>
    </source>
</evidence>
<dbReference type="PANTHER" id="PTHR40942">
    <property type="match status" value="1"/>
</dbReference>
<keyword evidence="11" id="KW-1185">Reference proteome</keyword>
<dbReference type="CDD" id="cd07422">
    <property type="entry name" value="MPP_ApaH"/>
    <property type="match status" value="1"/>
</dbReference>
<dbReference type="Proteomes" id="UP000295361">
    <property type="component" value="Unassembled WGS sequence"/>
</dbReference>
<dbReference type="InterPro" id="IPR004843">
    <property type="entry name" value="Calcineurin-like_PHP"/>
</dbReference>
<evidence type="ECO:0000256" key="6">
    <source>
        <dbReference type="ARBA" id="ARBA00032248"/>
    </source>
</evidence>
<dbReference type="AlphaFoldDB" id="A0A4R6QJH5"/>
<dbReference type="NCBIfam" id="NF001204">
    <property type="entry name" value="PRK00166.1"/>
    <property type="match status" value="1"/>
</dbReference>
<comment type="function">
    <text evidence="1">Hydrolyzes diadenosine 5',5'''-P1,P4-tetraphosphate to yield ADP.</text>
</comment>
<sequence length="283" mass="31023">MIVTAAPTITPMKYLIGDVQGCCSALEQLLRQIDFSASRDHIYLLGDLVNRGPRSLHTLRLLRDLGTSATCLLGNHDLHLLAVAQGVRRAHRSDTVAEILAAPDREALLAWVRQRRLACFAEGWLMVHAGVVPQWDLATTLALAGEVESQLQSADLHAFLEVMYGNEPSLWAETLAGPDRLRFAINVLTRIRYCDADGRLEMKAKGDTAPPGYTPWFEAPGRRTEGVPIAFGHWSTLGLINRPDLLSLDTGCVWGGQLTAVRVDGGRREVVQVACEQAQKPGE</sequence>
<protein>
    <recommendedName>
        <fullName evidence="3">bis(5'-nucleosyl)-tetraphosphatase (symmetrical)</fullName>
        <ecNumber evidence="3">3.6.1.41</ecNumber>
    </recommendedName>
    <alternativeName>
        <fullName evidence="6">Ap4A hydrolase</fullName>
    </alternativeName>
    <alternativeName>
        <fullName evidence="5">Diadenosine 5',5'''-P1,P4-tetraphosphate pyrophosphohydrolase</fullName>
    </alternativeName>
    <alternativeName>
        <fullName evidence="7">Diadenosine tetraphosphatase</fullName>
    </alternativeName>
</protein>
<organism evidence="10 11">
    <name type="scientific">Roseateles toxinivorans</name>
    <dbReference type="NCBI Taxonomy" id="270368"/>
    <lineage>
        <taxon>Bacteria</taxon>
        <taxon>Pseudomonadati</taxon>
        <taxon>Pseudomonadota</taxon>
        <taxon>Betaproteobacteria</taxon>
        <taxon>Burkholderiales</taxon>
        <taxon>Sphaerotilaceae</taxon>
        <taxon>Roseateles</taxon>
    </lineage>
</organism>
<dbReference type="EC" id="3.6.1.41" evidence="3"/>
<dbReference type="Gene3D" id="3.60.21.10">
    <property type="match status" value="1"/>
</dbReference>
<comment type="similarity">
    <text evidence="2">Belongs to the Ap4A hydrolase family.</text>
</comment>
<feature type="domain" description="Calcineurin-like phosphoesterase" evidence="9">
    <location>
        <begin position="15"/>
        <end position="84"/>
    </location>
</feature>
<evidence type="ECO:0000256" key="8">
    <source>
        <dbReference type="ARBA" id="ARBA00049417"/>
    </source>
</evidence>
<dbReference type="EMBL" id="SNXS01000005">
    <property type="protein sequence ID" value="TDP63241.1"/>
    <property type="molecule type" value="Genomic_DNA"/>
</dbReference>
<dbReference type="GO" id="GO:0008803">
    <property type="term" value="F:bis(5'-nucleosyl)-tetraphosphatase (symmetrical) activity"/>
    <property type="evidence" value="ECO:0007669"/>
    <property type="project" value="UniProtKB-EC"/>
</dbReference>
<accession>A0A4R6QJH5</accession>
<name>A0A4R6QJH5_9BURK</name>
<comment type="catalytic activity">
    <reaction evidence="8">
        <text>P(1),P(4)-bis(5'-adenosyl) tetraphosphate + H2O = 2 ADP + 2 H(+)</text>
        <dbReference type="Rhea" id="RHEA:24252"/>
        <dbReference type="ChEBI" id="CHEBI:15377"/>
        <dbReference type="ChEBI" id="CHEBI:15378"/>
        <dbReference type="ChEBI" id="CHEBI:58141"/>
        <dbReference type="ChEBI" id="CHEBI:456216"/>
        <dbReference type="EC" id="3.6.1.41"/>
    </reaction>
</comment>
<dbReference type="PIRSF" id="PIRSF000903">
    <property type="entry name" value="B5n-ttraPtase_sm"/>
    <property type="match status" value="1"/>
</dbReference>
<evidence type="ECO:0000256" key="3">
    <source>
        <dbReference type="ARBA" id="ARBA00012506"/>
    </source>
</evidence>
<reference evidence="10 11" key="1">
    <citation type="submission" date="2019-03" db="EMBL/GenBank/DDBJ databases">
        <title>Genomic Encyclopedia of Type Strains, Phase IV (KMG-IV): sequencing the most valuable type-strain genomes for metagenomic binning, comparative biology and taxonomic classification.</title>
        <authorList>
            <person name="Goeker M."/>
        </authorList>
    </citation>
    <scope>NUCLEOTIDE SEQUENCE [LARGE SCALE GENOMIC DNA]</scope>
    <source>
        <strain evidence="10 11">DSM 16998</strain>
    </source>
</reference>
<comment type="caution">
    <text evidence="10">The sequence shown here is derived from an EMBL/GenBank/DDBJ whole genome shotgun (WGS) entry which is preliminary data.</text>
</comment>
<evidence type="ECO:0000256" key="5">
    <source>
        <dbReference type="ARBA" id="ARBA00031248"/>
    </source>
</evidence>
<dbReference type="NCBIfam" id="TIGR00668">
    <property type="entry name" value="apaH"/>
    <property type="match status" value="1"/>
</dbReference>
<dbReference type="SUPFAM" id="SSF56300">
    <property type="entry name" value="Metallo-dependent phosphatases"/>
    <property type="match status" value="1"/>
</dbReference>
<evidence type="ECO:0000256" key="7">
    <source>
        <dbReference type="ARBA" id="ARBA00033210"/>
    </source>
</evidence>
<evidence type="ECO:0000256" key="2">
    <source>
        <dbReference type="ARBA" id="ARBA00005419"/>
    </source>
</evidence>
<evidence type="ECO:0000313" key="11">
    <source>
        <dbReference type="Proteomes" id="UP000295361"/>
    </source>
</evidence>
<proteinExistence type="inferred from homology"/>
<evidence type="ECO:0000256" key="1">
    <source>
        <dbReference type="ARBA" id="ARBA00003413"/>
    </source>
</evidence>
<gene>
    <name evidence="10" type="ORF">DES47_105244</name>
</gene>
<dbReference type="InParanoid" id="A0A4R6QJH5"/>
<dbReference type="InterPro" id="IPR004617">
    <property type="entry name" value="ApaH"/>
</dbReference>
<dbReference type="Pfam" id="PF00149">
    <property type="entry name" value="Metallophos"/>
    <property type="match status" value="1"/>
</dbReference>
<dbReference type="InterPro" id="IPR029052">
    <property type="entry name" value="Metallo-depent_PP-like"/>
</dbReference>
<dbReference type="PANTHER" id="PTHR40942:SF4">
    <property type="entry name" value="CYTOCHROME C5"/>
    <property type="match status" value="1"/>
</dbReference>